<name>A0ABU5L8Y6_9RICK</name>
<protein>
    <submittedName>
        <fullName evidence="1">Uncharacterized protein</fullName>
    </submittedName>
</protein>
<keyword evidence="2" id="KW-1185">Reference proteome</keyword>
<dbReference type="EMBL" id="JARGYT010000067">
    <property type="protein sequence ID" value="MDZ5762578.1"/>
    <property type="molecule type" value="Genomic_DNA"/>
</dbReference>
<evidence type="ECO:0000313" key="1">
    <source>
        <dbReference type="EMBL" id="MDZ5762578.1"/>
    </source>
</evidence>
<gene>
    <name evidence="1" type="ORF">Cyrtocomes_00967</name>
</gene>
<organism evidence="1 2">
    <name type="scientific">Candidatus Cyrtobacter comes</name>
    <dbReference type="NCBI Taxonomy" id="675776"/>
    <lineage>
        <taxon>Bacteria</taxon>
        <taxon>Pseudomonadati</taxon>
        <taxon>Pseudomonadota</taxon>
        <taxon>Alphaproteobacteria</taxon>
        <taxon>Rickettsiales</taxon>
        <taxon>Candidatus Midichloriaceae</taxon>
        <taxon>Candidatus Cyrtobacter</taxon>
    </lineage>
</organism>
<reference evidence="1 2" key="1">
    <citation type="submission" date="2023-02" db="EMBL/GenBank/DDBJ databases">
        <title>Host association and intracellularity evolved multiple times independently in the Rickettsiales.</title>
        <authorList>
            <person name="Castelli M."/>
            <person name="Nardi T."/>
            <person name="Gammuto L."/>
            <person name="Bellinzona G."/>
            <person name="Sabaneyeva E."/>
            <person name="Potekhin A."/>
            <person name="Serra V."/>
            <person name="Petroni G."/>
            <person name="Sassera D."/>
        </authorList>
    </citation>
    <scope>NUCLEOTIDE SEQUENCE [LARGE SCALE GENOMIC DNA]</scope>
    <source>
        <strain evidence="1 2">BOD18</strain>
    </source>
</reference>
<evidence type="ECO:0000313" key="2">
    <source>
        <dbReference type="Proteomes" id="UP001293791"/>
    </source>
</evidence>
<sequence length="336" mass="39087">MPKNLFYSVQEFADFLYANWDNIPHILNDSDTRYSLEKEANIPSALLDIYKHNVQNFDAYNTCLLAIMDGNGTLRFKDFIISFDSIANLSFSNEMKGTLKQVLRSDLFGILSKYAAFDIGAHLRFLQKKFQQQNIAFNTARTLYEIRKQWYFKLPNHRYCLTLRQIFEGIENSEDIAGLISDKELISYISYKISLEKLPIINKDLIQYSRVLMPWFILSKARMVEKKPQMPKTYSVFLSIITNIIQSLPRDKFDSHKLMAYIESSNISNTEELVEFVDKKIAHSALERQEKLKNLPAINKSYIRSVKQQNRVWNKVPYPASIVSCVLCSIIILAML</sequence>
<dbReference type="RefSeq" id="WP_322498035.1">
    <property type="nucleotide sequence ID" value="NZ_JARGYT010000067.1"/>
</dbReference>
<proteinExistence type="predicted"/>
<dbReference type="Proteomes" id="UP001293791">
    <property type="component" value="Unassembled WGS sequence"/>
</dbReference>
<comment type="caution">
    <text evidence="1">The sequence shown here is derived from an EMBL/GenBank/DDBJ whole genome shotgun (WGS) entry which is preliminary data.</text>
</comment>
<accession>A0ABU5L8Y6</accession>